<name>A0A3S2ZAT2_9PROT</name>
<keyword evidence="5 9" id="KW-0812">Transmembrane</keyword>
<keyword evidence="3" id="KW-1003">Cell membrane</keyword>
<keyword evidence="2 9" id="KW-0813">Transport</keyword>
<feature type="transmembrane region" description="Helical" evidence="9">
    <location>
        <begin position="77"/>
        <end position="94"/>
    </location>
</feature>
<evidence type="ECO:0000256" key="5">
    <source>
        <dbReference type="ARBA" id="ARBA00022692"/>
    </source>
</evidence>
<evidence type="ECO:0000256" key="8">
    <source>
        <dbReference type="ARBA" id="ARBA00038436"/>
    </source>
</evidence>
<gene>
    <name evidence="11" type="ORF">EOI86_03215</name>
</gene>
<keyword evidence="4 9" id="KW-0997">Cell inner membrane</keyword>
<comment type="function">
    <text evidence="9">Part of the tripartite ATP-independent periplasmic (TRAP) transport system.</text>
</comment>
<evidence type="ECO:0000313" key="12">
    <source>
        <dbReference type="Proteomes" id="UP000287447"/>
    </source>
</evidence>
<feature type="transmembrane region" description="Helical" evidence="9">
    <location>
        <begin position="157"/>
        <end position="174"/>
    </location>
</feature>
<feature type="transmembrane region" description="Helical" evidence="9">
    <location>
        <begin position="14"/>
        <end position="32"/>
    </location>
</feature>
<comment type="subunit">
    <text evidence="9">The complex comprises the extracytoplasmic solute receptor protein and the two transmembrane proteins.</text>
</comment>
<comment type="caution">
    <text evidence="9">Lacks conserved residue(s) required for the propagation of feature annotation.</text>
</comment>
<comment type="caution">
    <text evidence="11">The sequence shown here is derived from an EMBL/GenBank/DDBJ whole genome shotgun (WGS) entry which is preliminary data.</text>
</comment>
<keyword evidence="12" id="KW-1185">Reference proteome</keyword>
<dbReference type="Proteomes" id="UP000287447">
    <property type="component" value="Unassembled WGS sequence"/>
</dbReference>
<accession>A0A3S2ZAT2</accession>
<evidence type="ECO:0000256" key="6">
    <source>
        <dbReference type="ARBA" id="ARBA00022989"/>
    </source>
</evidence>
<dbReference type="EMBL" id="SADE01000001">
    <property type="protein sequence ID" value="RVU38315.1"/>
    <property type="molecule type" value="Genomic_DNA"/>
</dbReference>
<dbReference type="GO" id="GO:0015740">
    <property type="term" value="P:C4-dicarboxylate transport"/>
    <property type="evidence" value="ECO:0007669"/>
    <property type="project" value="TreeGrafter"/>
</dbReference>
<dbReference type="PANTHER" id="PTHR35011">
    <property type="entry name" value="2,3-DIKETO-L-GULONATE TRAP TRANSPORTER SMALL PERMEASE PROTEIN YIAM"/>
    <property type="match status" value="1"/>
</dbReference>
<evidence type="ECO:0000259" key="10">
    <source>
        <dbReference type="Pfam" id="PF04290"/>
    </source>
</evidence>
<evidence type="ECO:0000256" key="1">
    <source>
        <dbReference type="ARBA" id="ARBA00004429"/>
    </source>
</evidence>
<dbReference type="GO" id="GO:0005886">
    <property type="term" value="C:plasma membrane"/>
    <property type="evidence" value="ECO:0007669"/>
    <property type="project" value="UniProtKB-SubCell"/>
</dbReference>
<protein>
    <recommendedName>
        <fullName evidence="9">TRAP transporter small permease protein</fullName>
    </recommendedName>
</protein>
<dbReference type="PANTHER" id="PTHR35011:SF2">
    <property type="entry name" value="2,3-DIKETO-L-GULONATE TRAP TRANSPORTER SMALL PERMEASE PROTEIN YIAM"/>
    <property type="match status" value="1"/>
</dbReference>
<keyword evidence="6 9" id="KW-1133">Transmembrane helix</keyword>
<comment type="subcellular location">
    <subcellularLocation>
        <location evidence="1 9">Cell inner membrane</location>
        <topology evidence="1 9">Multi-pass membrane protein</topology>
    </subcellularLocation>
</comment>
<dbReference type="InterPro" id="IPR007387">
    <property type="entry name" value="TRAP_DctQ"/>
</dbReference>
<dbReference type="Pfam" id="PF04290">
    <property type="entry name" value="DctQ"/>
    <property type="match status" value="1"/>
</dbReference>
<comment type="similarity">
    <text evidence="8 9">Belongs to the TRAP transporter small permease family.</text>
</comment>
<dbReference type="InterPro" id="IPR055348">
    <property type="entry name" value="DctQ"/>
</dbReference>
<reference evidence="12" key="1">
    <citation type="submission" date="2019-01" db="EMBL/GenBank/DDBJ databases">
        <title>Gri0909 isolated from a small marine red alga.</title>
        <authorList>
            <person name="Kim J."/>
            <person name="Jeong S.E."/>
            <person name="Jeon C.O."/>
        </authorList>
    </citation>
    <scope>NUCLEOTIDE SEQUENCE [LARGE SCALE GENOMIC DNA]</scope>
    <source>
        <strain evidence="12">Gri0909</strain>
    </source>
</reference>
<sequence length="195" mass="21256">MVDWTGAAVSLRPFFGNVFMPFTSLLRGGRIVRKALALLRRIELYTAITLLGVIVAIVLAGTIGRYGGHPVIWSDEVAQALFVWLAMLSADLTLQRSGHFRINALIGLLPETPRFLLDLAIKLIIAALLVVLVYYGVILAKVFNPRPLPMTGVPSSYAGAALPIAYGLMLITAVEQIIDHIRHKGTVEPDVLDVM</sequence>
<evidence type="ECO:0000256" key="4">
    <source>
        <dbReference type="ARBA" id="ARBA00022519"/>
    </source>
</evidence>
<evidence type="ECO:0000256" key="3">
    <source>
        <dbReference type="ARBA" id="ARBA00022475"/>
    </source>
</evidence>
<feature type="transmembrane region" description="Helical" evidence="9">
    <location>
        <begin position="44"/>
        <end position="65"/>
    </location>
</feature>
<dbReference type="GO" id="GO:0022857">
    <property type="term" value="F:transmembrane transporter activity"/>
    <property type="evidence" value="ECO:0007669"/>
    <property type="project" value="UniProtKB-UniRule"/>
</dbReference>
<dbReference type="AlphaFoldDB" id="A0A3S2ZAT2"/>
<evidence type="ECO:0000256" key="7">
    <source>
        <dbReference type="ARBA" id="ARBA00023136"/>
    </source>
</evidence>
<feature type="transmembrane region" description="Helical" evidence="9">
    <location>
        <begin position="115"/>
        <end position="137"/>
    </location>
</feature>
<evidence type="ECO:0000256" key="9">
    <source>
        <dbReference type="RuleBase" id="RU369079"/>
    </source>
</evidence>
<organism evidence="11 12">
    <name type="scientific">Hwanghaeella grinnelliae</name>
    <dbReference type="NCBI Taxonomy" id="2500179"/>
    <lineage>
        <taxon>Bacteria</taxon>
        <taxon>Pseudomonadati</taxon>
        <taxon>Pseudomonadota</taxon>
        <taxon>Alphaproteobacteria</taxon>
        <taxon>Rhodospirillales</taxon>
        <taxon>Rhodospirillaceae</taxon>
        <taxon>Hwanghaeella</taxon>
    </lineage>
</organism>
<evidence type="ECO:0000256" key="2">
    <source>
        <dbReference type="ARBA" id="ARBA00022448"/>
    </source>
</evidence>
<proteinExistence type="inferred from homology"/>
<feature type="domain" description="Tripartite ATP-independent periplasmic transporters DctQ component" evidence="10">
    <location>
        <begin position="54"/>
        <end position="182"/>
    </location>
</feature>
<evidence type="ECO:0000313" key="11">
    <source>
        <dbReference type="EMBL" id="RVU38315.1"/>
    </source>
</evidence>
<keyword evidence="7 9" id="KW-0472">Membrane</keyword>